<comment type="function">
    <text evidence="3">Required for maturation of urease via the functional incorporation of the urease nickel metallocenter.</text>
</comment>
<comment type="caution">
    <text evidence="4">The sequence shown here is derived from an EMBL/GenBank/DDBJ whole genome shotgun (WGS) entry which is preliminary data.</text>
</comment>
<protein>
    <recommendedName>
        <fullName evidence="3">Urease accessory protein UreF</fullName>
    </recommendedName>
</protein>
<keyword evidence="2 3" id="KW-0143">Chaperone</keyword>
<reference evidence="4 5" key="1">
    <citation type="submission" date="2014-06" db="EMBL/GenBank/DDBJ databases">
        <title>Draft genome sequence of Paenibacillus sp. MSt1.</title>
        <authorList>
            <person name="Aw Y.K."/>
            <person name="Ong K.S."/>
            <person name="Gan H.M."/>
            <person name="Lee S.M."/>
        </authorList>
    </citation>
    <scope>NUCLEOTIDE SEQUENCE [LARGE SCALE GENOMIC DNA]</scope>
    <source>
        <strain evidence="4 5">MSt1</strain>
    </source>
</reference>
<dbReference type="eggNOG" id="COG0830">
    <property type="taxonomic scope" value="Bacteria"/>
</dbReference>
<evidence type="ECO:0000313" key="4">
    <source>
        <dbReference type="EMBL" id="KEQ23487.1"/>
    </source>
</evidence>
<dbReference type="GO" id="GO:0016151">
    <property type="term" value="F:nickel cation binding"/>
    <property type="evidence" value="ECO:0007669"/>
    <property type="project" value="UniProtKB-UniRule"/>
</dbReference>
<proteinExistence type="inferred from homology"/>
<keyword evidence="5" id="KW-1185">Reference proteome</keyword>
<dbReference type="Gene3D" id="1.10.4190.10">
    <property type="entry name" value="Urease accessory protein UreF"/>
    <property type="match status" value="1"/>
</dbReference>
<dbReference type="RefSeq" id="WP_036687900.1">
    <property type="nucleotide sequence ID" value="NZ_JNVM01000021.1"/>
</dbReference>
<sequence length="228" mass="26033">MDKQWLTLLQWCDSNLPTGAFSHSFGLETYMQEGKVTDKHSFKKWLEVYIREQLIYSDGLAFRLVSEALQAGEPEKVWEIDRILFAQLLPREVREASQRMGERMLKLGNDLYQAPSLADYQRRVREGLSFGHPAIVFALLARHFEISPSQALLSYLFSCTTSLIQNGVRGIPLGQTDGQQLIHELQEELSQALDRIGQLEPDDLGIASPGLECSQMIHERLHVRLFMS</sequence>
<evidence type="ECO:0000256" key="1">
    <source>
        <dbReference type="ARBA" id="ARBA00022988"/>
    </source>
</evidence>
<evidence type="ECO:0000256" key="2">
    <source>
        <dbReference type="ARBA" id="ARBA00023186"/>
    </source>
</evidence>
<comment type="similarity">
    <text evidence="3">Belongs to the UreF family.</text>
</comment>
<dbReference type="AlphaFoldDB" id="A0A081NYG4"/>
<dbReference type="PANTHER" id="PTHR33620:SF1">
    <property type="entry name" value="UREASE ACCESSORY PROTEIN F"/>
    <property type="match status" value="1"/>
</dbReference>
<dbReference type="GO" id="GO:0005737">
    <property type="term" value="C:cytoplasm"/>
    <property type="evidence" value="ECO:0007669"/>
    <property type="project" value="UniProtKB-SubCell"/>
</dbReference>
<dbReference type="Proteomes" id="UP000028123">
    <property type="component" value="Unassembled WGS sequence"/>
</dbReference>
<dbReference type="Pfam" id="PF01730">
    <property type="entry name" value="UreF"/>
    <property type="match status" value="1"/>
</dbReference>
<dbReference type="HAMAP" id="MF_01385">
    <property type="entry name" value="UreF"/>
    <property type="match status" value="1"/>
</dbReference>
<comment type="subcellular location">
    <subcellularLocation>
        <location evidence="3">Cytoplasm</location>
    </subcellularLocation>
</comment>
<evidence type="ECO:0000313" key="5">
    <source>
        <dbReference type="Proteomes" id="UP000028123"/>
    </source>
</evidence>
<dbReference type="PANTHER" id="PTHR33620">
    <property type="entry name" value="UREASE ACCESSORY PROTEIN F"/>
    <property type="match status" value="1"/>
</dbReference>
<keyword evidence="1 3" id="KW-0996">Nickel insertion</keyword>
<evidence type="ECO:0000256" key="3">
    <source>
        <dbReference type="HAMAP-Rule" id="MF_01385"/>
    </source>
</evidence>
<name>A0A081NYG4_9BACL</name>
<organism evidence="4 5">
    <name type="scientific">Paenibacillus tyrfis</name>
    <dbReference type="NCBI Taxonomy" id="1501230"/>
    <lineage>
        <taxon>Bacteria</taxon>
        <taxon>Bacillati</taxon>
        <taxon>Bacillota</taxon>
        <taxon>Bacilli</taxon>
        <taxon>Bacillales</taxon>
        <taxon>Paenibacillaceae</taxon>
        <taxon>Paenibacillus</taxon>
    </lineage>
</organism>
<comment type="subunit">
    <text evidence="3">UreD, UreF and UreG form a complex that acts as a GTP-hydrolysis-dependent molecular chaperone, activating the urease apoprotein by helping to assemble the nickel containing metallocenter of UreC. The UreE protein probably delivers the nickel.</text>
</comment>
<dbReference type="InterPro" id="IPR002639">
    <property type="entry name" value="UreF"/>
</dbReference>
<gene>
    <name evidence="3" type="primary">ureF</name>
    <name evidence="4" type="ORF">ET33_15220</name>
</gene>
<dbReference type="EMBL" id="JNVM01000021">
    <property type="protein sequence ID" value="KEQ23487.1"/>
    <property type="molecule type" value="Genomic_DNA"/>
</dbReference>
<keyword evidence="3" id="KW-0963">Cytoplasm</keyword>
<accession>A0A081NYG4</accession>
<dbReference type="PIRSF" id="PIRSF009467">
    <property type="entry name" value="Ureas_acces_UreF"/>
    <property type="match status" value="1"/>
</dbReference>
<dbReference type="InterPro" id="IPR038277">
    <property type="entry name" value="UreF_sf"/>
</dbReference>